<accession>A0ABT8KZ68</accession>
<keyword evidence="4" id="KW-1185">Reference proteome</keyword>
<dbReference type="InterPro" id="IPR002104">
    <property type="entry name" value="Integrase_catalytic"/>
</dbReference>
<name>A0ABT8KZ68_9BACT</name>
<evidence type="ECO:0000259" key="2">
    <source>
        <dbReference type="PROSITE" id="PS51898"/>
    </source>
</evidence>
<dbReference type="InterPro" id="IPR011010">
    <property type="entry name" value="DNA_brk_join_enz"/>
</dbReference>
<comment type="caution">
    <text evidence="3">The sequence shown here is derived from an EMBL/GenBank/DDBJ whole genome shotgun (WGS) entry which is preliminary data.</text>
</comment>
<sequence>MKAHTLRHSFAAYLLEDGVNLRHIQTLPGHSSGKTTEIYTHVVSTFMNFFKKSFRLEIS</sequence>
<reference evidence="3" key="1">
    <citation type="submission" date="2023-06" db="EMBL/GenBank/DDBJ databases">
        <title>Genomic of Parafulvivirga corallium.</title>
        <authorList>
            <person name="Wang G."/>
        </authorList>
    </citation>
    <scope>NUCLEOTIDE SEQUENCE</scope>
    <source>
        <strain evidence="3">BMA10</strain>
    </source>
</reference>
<feature type="domain" description="Tyr recombinase" evidence="2">
    <location>
        <begin position="1"/>
        <end position="55"/>
    </location>
</feature>
<dbReference type="InterPro" id="IPR013762">
    <property type="entry name" value="Integrase-like_cat_sf"/>
</dbReference>
<dbReference type="Gene3D" id="1.10.443.10">
    <property type="entry name" value="Intergrase catalytic core"/>
    <property type="match status" value="1"/>
</dbReference>
<dbReference type="Proteomes" id="UP001172082">
    <property type="component" value="Unassembled WGS sequence"/>
</dbReference>
<evidence type="ECO:0000256" key="1">
    <source>
        <dbReference type="ARBA" id="ARBA00023172"/>
    </source>
</evidence>
<protein>
    <submittedName>
        <fullName evidence="3">Tyrosine-type recombinase/integrase</fullName>
    </submittedName>
</protein>
<evidence type="ECO:0000313" key="4">
    <source>
        <dbReference type="Proteomes" id="UP001172082"/>
    </source>
</evidence>
<dbReference type="SUPFAM" id="SSF56349">
    <property type="entry name" value="DNA breaking-rejoining enzymes"/>
    <property type="match status" value="1"/>
</dbReference>
<dbReference type="PROSITE" id="PS51898">
    <property type="entry name" value="TYR_RECOMBINASE"/>
    <property type="match status" value="1"/>
</dbReference>
<dbReference type="EMBL" id="JAUJEA010000013">
    <property type="protein sequence ID" value="MDN5204888.1"/>
    <property type="molecule type" value="Genomic_DNA"/>
</dbReference>
<evidence type="ECO:0000313" key="3">
    <source>
        <dbReference type="EMBL" id="MDN5204888.1"/>
    </source>
</evidence>
<keyword evidence="1" id="KW-0233">DNA recombination</keyword>
<gene>
    <name evidence="3" type="ORF">QQ008_26085</name>
</gene>
<proteinExistence type="predicted"/>
<organism evidence="3 4">
    <name type="scientific">Splendidivirga corallicola</name>
    <dbReference type="NCBI Taxonomy" id="3051826"/>
    <lineage>
        <taxon>Bacteria</taxon>
        <taxon>Pseudomonadati</taxon>
        <taxon>Bacteroidota</taxon>
        <taxon>Cytophagia</taxon>
        <taxon>Cytophagales</taxon>
        <taxon>Splendidivirgaceae</taxon>
        <taxon>Splendidivirga</taxon>
    </lineage>
</organism>
<dbReference type="Pfam" id="PF00589">
    <property type="entry name" value="Phage_integrase"/>
    <property type="match status" value="1"/>
</dbReference>